<dbReference type="InParanoid" id="A0A5J5EYT3"/>
<evidence type="ECO:0000256" key="1">
    <source>
        <dbReference type="SAM" id="MobiDB-lite"/>
    </source>
</evidence>
<organism evidence="3 4">
    <name type="scientific">Sphaerosporella brunnea</name>
    <dbReference type="NCBI Taxonomy" id="1250544"/>
    <lineage>
        <taxon>Eukaryota</taxon>
        <taxon>Fungi</taxon>
        <taxon>Dikarya</taxon>
        <taxon>Ascomycota</taxon>
        <taxon>Pezizomycotina</taxon>
        <taxon>Pezizomycetes</taxon>
        <taxon>Pezizales</taxon>
        <taxon>Pyronemataceae</taxon>
        <taxon>Sphaerosporella</taxon>
    </lineage>
</organism>
<feature type="signal peptide" evidence="2">
    <location>
        <begin position="1"/>
        <end position="17"/>
    </location>
</feature>
<gene>
    <name evidence="3" type="ORF">FN846DRAFT_889579</name>
</gene>
<evidence type="ECO:0000313" key="4">
    <source>
        <dbReference type="Proteomes" id="UP000326924"/>
    </source>
</evidence>
<feature type="chain" id="PRO_5023871913" evidence="2">
    <location>
        <begin position="18"/>
        <end position="192"/>
    </location>
</feature>
<evidence type="ECO:0000313" key="3">
    <source>
        <dbReference type="EMBL" id="KAA8908223.1"/>
    </source>
</evidence>
<dbReference type="EMBL" id="VXIS01000070">
    <property type="protein sequence ID" value="KAA8908223.1"/>
    <property type="molecule type" value="Genomic_DNA"/>
</dbReference>
<keyword evidence="2" id="KW-0732">Signal</keyword>
<comment type="caution">
    <text evidence="3">The sequence shown here is derived from an EMBL/GenBank/DDBJ whole genome shotgun (WGS) entry which is preliminary data.</text>
</comment>
<feature type="compositionally biased region" description="Polar residues" evidence="1">
    <location>
        <begin position="44"/>
        <end position="67"/>
    </location>
</feature>
<feature type="region of interest" description="Disordered" evidence="1">
    <location>
        <begin position="44"/>
        <end position="72"/>
    </location>
</feature>
<reference evidence="3 4" key="1">
    <citation type="submission" date="2019-09" db="EMBL/GenBank/DDBJ databases">
        <title>Draft genome of the ectomycorrhizal ascomycete Sphaerosporella brunnea.</title>
        <authorList>
            <consortium name="DOE Joint Genome Institute"/>
            <person name="Benucci G.M."/>
            <person name="Marozzi G."/>
            <person name="Antonielli L."/>
            <person name="Sanchez S."/>
            <person name="Marco P."/>
            <person name="Wang X."/>
            <person name="Falini L.B."/>
            <person name="Barry K."/>
            <person name="Haridas S."/>
            <person name="Lipzen A."/>
            <person name="Labutti K."/>
            <person name="Grigoriev I.V."/>
            <person name="Murat C."/>
            <person name="Martin F."/>
            <person name="Albertini E."/>
            <person name="Donnini D."/>
            <person name="Bonito G."/>
        </authorList>
    </citation>
    <scope>NUCLEOTIDE SEQUENCE [LARGE SCALE GENOMIC DNA]</scope>
    <source>
        <strain evidence="3 4">Sb_GMNB300</strain>
    </source>
</reference>
<dbReference type="AlphaFoldDB" id="A0A5J5EYT3"/>
<accession>A0A5J5EYT3</accession>
<name>A0A5J5EYT3_9PEZI</name>
<proteinExistence type="predicted"/>
<protein>
    <submittedName>
        <fullName evidence="3">Uncharacterized protein</fullName>
    </submittedName>
</protein>
<sequence>MALSPLLLGSLVLLCCAIVALQLWIISGRFIPAQDVGPVTETTSKILPQTSQKGSSQAQTSPRTGAASNRGPKCFRLTNIPLEWSQDDLLKPLQELEPSLSHFDGRISLYPACCGPTTQTVLLNLQTCYAFFQHIGPDDKTRLSIPGKVANEAVVLSVDCNFYGLTPLNNPGDDSVAEFVYPFAIGSQLAIC</sequence>
<dbReference type="OrthoDB" id="7464126at2759"/>
<evidence type="ECO:0000256" key="2">
    <source>
        <dbReference type="SAM" id="SignalP"/>
    </source>
</evidence>
<dbReference type="Proteomes" id="UP000326924">
    <property type="component" value="Unassembled WGS sequence"/>
</dbReference>
<keyword evidence="4" id="KW-1185">Reference proteome</keyword>